<dbReference type="RefSeq" id="WP_111933252.1">
    <property type="nucleotide sequence ID" value="NZ_CADFFP010000018.1"/>
</dbReference>
<evidence type="ECO:0000256" key="1">
    <source>
        <dbReference type="ARBA" id="ARBA00005568"/>
    </source>
</evidence>
<comment type="caution">
    <text evidence="7">The sequence shown here is derived from an EMBL/GenBank/DDBJ whole genome shotgun (WGS) entry which is preliminary data.</text>
</comment>
<dbReference type="NCBIfam" id="TIGR02311">
    <property type="entry name" value="HpaI"/>
    <property type="match status" value="1"/>
</dbReference>
<evidence type="ECO:0000256" key="2">
    <source>
        <dbReference type="ARBA" id="ARBA00022723"/>
    </source>
</evidence>
<evidence type="ECO:0000313" key="8">
    <source>
        <dbReference type="Proteomes" id="UP000248918"/>
    </source>
</evidence>
<dbReference type="Pfam" id="PF03328">
    <property type="entry name" value="HpcH_HpaI"/>
    <property type="match status" value="1"/>
</dbReference>
<dbReference type="PANTHER" id="PTHR30502">
    <property type="entry name" value="2-KETO-3-DEOXY-L-RHAMNONATE ALDOLASE"/>
    <property type="match status" value="1"/>
</dbReference>
<feature type="domain" description="HpcH/HpaI aldolase/citrate lyase" evidence="6">
    <location>
        <begin position="20"/>
        <end position="246"/>
    </location>
</feature>
<name>A0A329BVD7_9BURK</name>
<sequence>MSLSLPHNPFKRALREGTPQFGLWAALADGYVTELLATAGFDWLLIDNEHAPNDVRSTLAQLQAVAAYPSHPVVRPVRSDSALIKQLLDIGAQTLLLPMIDTAAQAAEAVAATRYPPQGIRGVGSALARASRWNRIPDYLNAAASELCVLVQVETVQGLENLPAIAAVVGVDGVFFGPADLSASMGLLGKPGDPSVREAIRRGIDVVRRAGKAAGVLAPDPALAADYLAAGATFVAVGTDTGLLSRAAADLAASYKNTAGAAAAVKGGY</sequence>
<gene>
    <name evidence="7" type="ORF">BX591_11548</name>
</gene>
<dbReference type="Gene3D" id="3.20.20.60">
    <property type="entry name" value="Phosphoenolpyruvate-binding domains"/>
    <property type="match status" value="1"/>
</dbReference>
<evidence type="ECO:0000256" key="4">
    <source>
        <dbReference type="ARBA" id="ARBA00051339"/>
    </source>
</evidence>
<dbReference type="InterPro" id="IPR012689">
    <property type="entry name" value="HpaI"/>
</dbReference>
<dbReference type="GO" id="GO:0005737">
    <property type="term" value="C:cytoplasm"/>
    <property type="evidence" value="ECO:0007669"/>
    <property type="project" value="UniProtKB-ARBA"/>
</dbReference>
<organism evidence="7 8">
    <name type="scientific">Paraburkholderia bryophila</name>
    <dbReference type="NCBI Taxonomy" id="420952"/>
    <lineage>
        <taxon>Bacteria</taxon>
        <taxon>Pseudomonadati</taxon>
        <taxon>Pseudomonadota</taxon>
        <taxon>Betaproteobacteria</taxon>
        <taxon>Burkholderiales</taxon>
        <taxon>Burkholderiaceae</taxon>
        <taxon>Paraburkholderia</taxon>
    </lineage>
</organism>
<accession>A0A329BVD7</accession>
<evidence type="ECO:0000259" key="6">
    <source>
        <dbReference type="Pfam" id="PF03328"/>
    </source>
</evidence>
<dbReference type="Proteomes" id="UP000248918">
    <property type="component" value="Unassembled WGS sequence"/>
</dbReference>
<dbReference type="PANTHER" id="PTHR30502:SF0">
    <property type="entry name" value="PHOSPHOENOLPYRUVATE CARBOXYLASE FAMILY PROTEIN"/>
    <property type="match status" value="1"/>
</dbReference>
<evidence type="ECO:0000256" key="5">
    <source>
        <dbReference type="ARBA" id="ARBA00051592"/>
    </source>
</evidence>
<dbReference type="GO" id="GO:0016832">
    <property type="term" value="F:aldehyde-lyase activity"/>
    <property type="evidence" value="ECO:0007669"/>
    <property type="project" value="UniProtKB-ARBA"/>
</dbReference>
<protein>
    <submittedName>
        <fullName evidence="7">2,4-dihydroxyhept-2-enedioate aldolase</fullName>
    </submittedName>
</protein>
<comment type="catalytic activity">
    <reaction evidence="4">
        <text>D-glyceraldehyde + 3-hydroxypyruvate = 2-dehydro-D-galactonate</text>
        <dbReference type="Rhea" id="RHEA:80051"/>
        <dbReference type="ChEBI" id="CHEBI:17180"/>
        <dbReference type="ChEBI" id="CHEBI:17378"/>
        <dbReference type="ChEBI" id="CHEBI:28023"/>
    </reaction>
</comment>
<dbReference type="GO" id="GO:0046872">
    <property type="term" value="F:metal ion binding"/>
    <property type="evidence" value="ECO:0007669"/>
    <property type="project" value="UniProtKB-KW"/>
</dbReference>
<comment type="similarity">
    <text evidence="1">Belongs to the HpcH/HpaI aldolase family.</text>
</comment>
<dbReference type="STRING" id="1169143.GCA_000383275_03239"/>
<keyword evidence="2" id="KW-0479">Metal-binding</keyword>
<dbReference type="InterPro" id="IPR005000">
    <property type="entry name" value="Aldolase/citrate-lyase_domain"/>
</dbReference>
<dbReference type="InterPro" id="IPR040442">
    <property type="entry name" value="Pyrv_kinase-like_dom_sf"/>
</dbReference>
<keyword evidence="3" id="KW-0456">Lyase</keyword>
<dbReference type="GO" id="GO:0010124">
    <property type="term" value="P:phenylacetate catabolic process"/>
    <property type="evidence" value="ECO:0007669"/>
    <property type="project" value="InterPro"/>
</dbReference>
<comment type="catalytic activity">
    <reaction evidence="5">
        <text>D-glyceraldehyde + 3-hydroxypyruvate = (3R,4S,5R)-3,4,5,6-tetrahydroxy-2-oxohexanoate</text>
        <dbReference type="Rhea" id="RHEA:80047"/>
        <dbReference type="ChEBI" id="CHEBI:17180"/>
        <dbReference type="ChEBI" id="CHEBI:17378"/>
        <dbReference type="ChEBI" id="CHEBI:231434"/>
    </reaction>
</comment>
<dbReference type="EMBL" id="QLTK01000015">
    <property type="protein sequence ID" value="RAS25802.1"/>
    <property type="molecule type" value="Genomic_DNA"/>
</dbReference>
<reference evidence="7 8" key="1">
    <citation type="submission" date="2018-06" db="EMBL/GenBank/DDBJ databases">
        <title>Genomic Encyclopedia of Type Strains, Phase III (KMG-III): the genomes of soil and plant-associated and newly described type strains.</title>
        <authorList>
            <person name="Whitman W."/>
        </authorList>
    </citation>
    <scope>NUCLEOTIDE SEQUENCE [LARGE SCALE GENOMIC DNA]</scope>
    <source>
        <strain evidence="7 8">LMG 23644</strain>
    </source>
</reference>
<dbReference type="SUPFAM" id="SSF51621">
    <property type="entry name" value="Phosphoenolpyruvate/pyruvate domain"/>
    <property type="match status" value="1"/>
</dbReference>
<dbReference type="FunFam" id="3.20.20.60:FF:000004">
    <property type="entry name" value="5-keto-4-deoxy-D-glucarate aldolase"/>
    <property type="match status" value="1"/>
</dbReference>
<evidence type="ECO:0000313" key="7">
    <source>
        <dbReference type="EMBL" id="RAS25802.1"/>
    </source>
</evidence>
<dbReference type="OrthoDB" id="86160at2"/>
<proteinExistence type="inferred from homology"/>
<dbReference type="InterPro" id="IPR015813">
    <property type="entry name" value="Pyrv/PenolPyrv_kinase-like_dom"/>
</dbReference>
<dbReference type="AlphaFoldDB" id="A0A329BVD7"/>
<dbReference type="InterPro" id="IPR050251">
    <property type="entry name" value="HpcH-HpaI_aldolase"/>
</dbReference>
<evidence type="ECO:0000256" key="3">
    <source>
        <dbReference type="ARBA" id="ARBA00023239"/>
    </source>
</evidence>